<keyword evidence="1" id="KW-0472">Membrane</keyword>
<organism evidence="2 3">
    <name type="scientific">Zhongshania arctica</name>
    <dbReference type="NCBI Taxonomy" id="3238302"/>
    <lineage>
        <taxon>Bacteria</taxon>
        <taxon>Pseudomonadati</taxon>
        <taxon>Pseudomonadota</taxon>
        <taxon>Gammaproteobacteria</taxon>
        <taxon>Cellvibrionales</taxon>
        <taxon>Spongiibacteraceae</taxon>
        <taxon>Zhongshania</taxon>
    </lineage>
</organism>
<keyword evidence="1" id="KW-0812">Transmembrane</keyword>
<reference evidence="2 3" key="1">
    <citation type="journal article" date="2011" name="Int. J. Syst. Evol. Microbiol.">
        <title>Zhongshania antarctica gen. nov., sp. nov. and Zhongshania guokunii sp. nov., gammaproteobacteria respectively isolated from coastal attached (fast) ice and surface seawater of the Antarctic.</title>
        <authorList>
            <person name="Li H.J."/>
            <person name="Zhang X.Y."/>
            <person name="Chen C.X."/>
            <person name="Zhang Y.J."/>
            <person name="Gao Z.M."/>
            <person name="Yu Y."/>
            <person name="Chen X.L."/>
            <person name="Chen B."/>
            <person name="Zhang Y.Z."/>
        </authorList>
    </citation>
    <scope>NUCLEOTIDE SEQUENCE [LARGE SCALE GENOMIC DNA]</scope>
    <source>
        <strain evidence="2 3">R06B22</strain>
    </source>
</reference>
<evidence type="ECO:0000313" key="3">
    <source>
        <dbReference type="Proteomes" id="UP001557484"/>
    </source>
</evidence>
<evidence type="ECO:0000256" key="1">
    <source>
        <dbReference type="SAM" id="Phobius"/>
    </source>
</evidence>
<proteinExistence type="predicted"/>
<gene>
    <name evidence="2" type="ORF">AB4875_04040</name>
</gene>
<feature type="transmembrane region" description="Helical" evidence="1">
    <location>
        <begin position="7"/>
        <end position="27"/>
    </location>
</feature>
<feature type="transmembrane region" description="Helical" evidence="1">
    <location>
        <begin position="125"/>
        <end position="144"/>
    </location>
</feature>
<feature type="transmembrane region" description="Helical" evidence="1">
    <location>
        <begin position="53"/>
        <end position="72"/>
    </location>
</feature>
<dbReference type="InterPro" id="IPR021362">
    <property type="entry name" value="DUF2834"/>
</dbReference>
<accession>A0ABV3TTI8</accession>
<sequence length="146" mass="16152">MELKTKVLVALYCVTALLALLLAWMHLPAYFGNGIVGANVQFWKDALFNANPAGRFLTVDILFLAFVCNVWMFIEGRRLGVKYLYVYVIAGVFIAISVAFPLFMAARELRVAALDSSKTGYNIKAVDVLALMFIFAITLLASIATF</sequence>
<keyword evidence="1" id="KW-1133">Transmembrane helix</keyword>
<dbReference type="RefSeq" id="WP_368374766.1">
    <property type="nucleotide sequence ID" value="NZ_JBFRYB010000001.1"/>
</dbReference>
<feature type="transmembrane region" description="Helical" evidence="1">
    <location>
        <begin position="84"/>
        <end position="105"/>
    </location>
</feature>
<name>A0ABV3TTI8_9GAMM</name>
<dbReference type="Pfam" id="PF11196">
    <property type="entry name" value="DUF2834"/>
    <property type="match status" value="1"/>
</dbReference>
<keyword evidence="3" id="KW-1185">Reference proteome</keyword>
<protein>
    <submittedName>
        <fullName evidence="2">DUF2834 domain-containing protein</fullName>
    </submittedName>
</protein>
<dbReference type="EMBL" id="JBFRYB010000001">
    <property type="protein sequence ID" value="MEX1664645.1"/>
    <property type="molecule type" value="Genomic_DNA"/>
</dbReference>
<comment type="caution">
    <text evidence="2">The sequence shown here is derived from an EMBL/GenBank/DDBJ whole genome shotgun (WGS) entry which is preliminary data.</text>
</comment>
<dbReference type="Proteomes" id="UP001557484">
    <property type="component" value="Unassembled WGS sequence"/>
</dbReference>
<evidence type="ECO:0000313" key="2">
    <source>
        <dbReference type="EMBL" id="MEX1664645.1"/>
    </source>
</evidence>